<accession>A0A3E2BQ44</accession>
<feature type="domain" description="CARDB" evidence="2">
    <location>
        <begin position="444"/>
        <end position="535"/>
    </location>
</feature>
<sequence length="548" mass="61608">MKRLIIPGLIVLLAWAVCFSAAQTRPEVRIVNRGFVVDKTHKEQPANLAEKVDSNFAYQSDQQSFARTWVYANAWIGNVEAWIAGTFYLDFEVIGLPAGSSFVAPVVAARFRLFGLVDAFGYGHADTNYRVQITSGLTERTDFRWSEARLKKTIFSKRDKETWKSADFAATLATTAARALVSEIPAVGDTLDVILEAASTAWDALDCEAKIARQGWVRFFNVPLEAGKRYRVFLTVESQVKAVAILAGQRSIKVDFYGREPFFNKQSKNLKDWGFAIDTVQVIFPNSLLGRSAAPVPPKTKTPARSDLQFAGPLELIGPEKMAPENYRMIEGFAPSLKLGVIARYSELKNVKLLVQIPEISWKETIIFPILDQDKTVPVEIQLPRIELSPPGNHRAYRLETILDPLAELRNENRTNNSQALSLLVIPRYYQLRARNLRLEPSLTEYSENQQISLSGTIKNESNVDLEEVEAAFYYNSGTRSQRKLVLIEKKIMSLKTGQEIPVSCSWKARKSAEHWTDIYLIVDPDNAISEQVENAAFHEATTSIIVK</sequence>
<reference evidence="3 4" key="1">
    <citation type="submission" date="2018-08" db="EMBL/GenBank/DDBJ databases">
        <title>Genome analysis of the thermophilic bacterium of the candidate phylum Aminicenantes from deep subsurface aquifer revealed its physiology and ecological role.</title>
        <authorList>
            <person name="Kadnikov V.V."/>
            <person name="Mardanov A.V."/>
            <person name="Beletsky A.V."/>
            <person name="Karnachuk O.V."/>
            <person name="Ravin N.V."/>
        </authorList>
    </citation>
    <scope>NUCLEOTIDE SEQUENCE [LARGE SCALE GENOMIC DNA]</scope>
    <source>
        <strain evidence="3">BY38</strain>
    </source>
</reference>
<feature type="signal peptide" evidence="1">
    <location>
        <begin position="1"/>
        <end position="24"/>
    </location>
</feature>
<dbReference type="AlphaFoldDB" id="A0A3E2BQ44"/>
<evidence type="ECO:0000313" key="4">
    <source>
        <dbReference type="Proteomes" id="UP000257323"/>
    </source>
</evidence>
<evidence type="ECO:0000256" key="1">
    <source>
        <dbReference type="SAM" id="SignalP"/>
    </source>
</evidence>
<proteinExistence type="predicted"/>
<feature type="chain" id="PRO_5017638189" description="CARDB domain-containing protein" evidence="1">
    <location>
        <begin position="25"/>
        <end position="548"/>
    </location>
</feature>
<dbReference type="InterPro" id="IPR011635">
    <property type="entry name" value="CARDB"/>
</dbReference>
<dbReference type="Proteomes" id="UP000257323">
    <property type="component" value="Unassembled WGS sequence"/>
</dbReference>
<dbReference type="InterPro" id="IPR013783">
    <property type="entry name" value="Ig-like_fold"/>
</dbReference>
<dbReference type="Gene3D" id="2.60.40.10">
    <property type="entry name" value="Immunoglobulins"/>
    <property type="match status" value="1"/>
</dbReference>
<dbReference type="Pfam" id="PF07705">
    <property type="entry name" value="CARDB"/>
    <property type="match status" value="1"/>
</dbReference>
<gene>
    <name evidence="3" type="ORF">OP8BY_1359</name>
</gene>
<dbReference type="EMBL" id="QUAH01000002">
    <property type="protein sequence ID" value="RFT16746.1"/>
    <property type="molecule type" value="Genomic_DNA"/>
</dbReference>
<protein>
    <recommendedName>
        <fullName evidence="2">CARDB domain-containing protein</fullName>
    </recommendedName>
</protein>
<evidence type="ECO:0000259" key="2">
    <source>
        <dbReference type="Pfam" id="PF07705"/>
    </source>
</evidence>
<evidence type="ECO:0000313" key="3">
    <source>
        <dbReference type="EMBL" id="RFT16746.1"/>
    </source>
</evidence>
<comment type="caution">
    <text evidence="3">The sequence shown here is derived from an EMBL/GenBank/DDBJ whole genome shotgun (WGS) entry which is preliminary data.</text>
</comment>
<name>A0A3E2BQ44_9BACT</name>
<keyword evidence="1" id="KW-0732">Signal</keyword>
<organism evidence="3 4">
    <name type="scientific">Candidatus Saccharicenans subterraneus</name>
    <dbReference type="NCBI Taxonomy" id="2508984"/>
    <lineage>
        <taxon>Bacteria</taxon>
        <taxon>Candidatus Aminicenantota</taxon>
        <taxon>Candidatus Aminicenantia</taxon>
        <taxon>Candidatus Aminicenantales</taxon>
        <taxon>Candidatus Saccharicenantaceae</taxon>
        <taxon>Candidatus Saccharicenans</taxon>
    </lineage>
</organism>